<reference evidence="1" key="1">
    <citation type="journal article" date="2012" name="Nat. Biotechnol.">
        <title>Reference genome sequence of the model plant Setaria.</title>
        <authorList>
            <person name="Bennetzen J.L."/>
            <person name="Schmutz J."/>
            <person name="Wang H."/>
            <person name="Percifield R."/>
            <person name="Hawkins J."/>
            <person name="Pontaroli A.C."/>
            <person name="Estep M."/>
            <person name="Feng L."/>
            <person name="Vaughn J.N."/>
            <person name="Grimwood J."/>
            <person name="Jenkins J."/>
            <person name="Barry K."/>
            <person name="Lindquist E."/>
            <person name="Hellsten U."/>
            <person name="Deshpande S."/>
            <person name="Wang X."/>
            <person name="Wu X."/>
            <person name="Mitros T."/>
            <person name="Triplett J."/>
            <person name="Yang X."/>
            <person name="Ye C.Y."/>
            <person name="Mauro-Herrera M."/>
            <person name="Wang L."/>
            <person name="Li P."/>
            <person name="Sharma M."/>
            <person name="Sharma R."/>
            <person name="Ronald P.C."/>
            <person name="Panaud O."/>
            <person name="Kellogg E.A."/>
            <person name="Brutnell T.P."/>
            <person name="Doust A.N."/>
            <person name="Tuskan G.A."/>
            <person name="Rokhsar D."/>
            <person name="Devos K.M."/>
        </authorList>
    </citation>
    <scope>NUCLEOTIDE SEQUENCE [LARGE SCALE GENOMIC DNA]</scope>
    <source>
        <strain evidence="1">Yugu1</strain>
    </source>
</reference>
<sequence>MKKLQALANAEYQESFIQDVRMMLHGWENFFSSYFTEEIKQMVTKLNCLIKEIDDEPSQQLISMELSGRMKQVDEMLEEALLVCETITRSVLEIEPMWLDVGQKPGIHQSPQSCTCQQCSKTRERDSRIAEKARR</sequence>
<protein>
    <submittedName>
        <fullName evidence="1">Uncharacterized protein</fullName>
    </submittedName>
</protein>
<dbReference type="EMBL" id="CM003528">
    <property type="protein sequence ID" value="RCV05999.1"/>
    <property type="molecule type" value="Genomic_DNA"/>
</dbReference>
<evidence type="ECO:0000313" key="1">
    <source>
        <dbReference type="EMBL" id="RCV05999.1"/>
    </source>
</evidence>
<organism evidence="1">
    <name type="scientific">Setaria italica</name>
    <name type="common">Foxtail millet</name>
    <name type="synonym">Panicum italicum</name>
    <dbReference type="NCBI Taxonomy" id="4555"/>
    <lineage>
        <taxon>Eukaryota</taxon>
        <taxon>Viridiplantae</taxon>
        <taxon>Streptophyta</taxon>
        <taxon>Embryophyta</taxon>
        <taxon>Tracheophyta</taxon>
        <taxon>Spermatophyta</taxon>
        <taxon>Magnoliopsida</taxon>
        <taxon>Liliopsida</taxon>
        <taxon>Poales</taxon>
        <taxon>Poaceae</taxon>
        <taxon>PACMAD clade</taxon>
        <taxon>Panicoideae</taxon>
        <taxon>Panicodae</taxon>
        <taxon>Paniceae</taxon>
        <taxon>Cenchrinae</taxon>
        <taxon>Setaria</taxon>
    </lineage>
</organism>
<name>A0A368PK23_SETIT</name>
<gene>
    <name evidence="1" type="ORF">SETIT_1G128100v2</name>
</gene>
<accession>A0A368PK23</accession>
<proteinExistence type="predicted"/>
<dbReference type="AlphaFoldDB" id="A0A368PK23"/>
<reference evidence="1" key="2">
    <citation type="submission" date="2015-07" db="EMBL/GenBank/DDBJ databases">
        <authorList>
            <person name="Noorani M."/>
        </authorList>
    </citation>
    <scope>NUCLEOTIDE SEQUENCE</scope>
    <source>
        <strain evidence="1">Yugu1</strain>
    </source>
</reference>